<feature type="domain" description="Cadherin" evidence="9">
    <location>
        <begin position="249"/>
        <end position="356"/>
    </location>
</feature>
<comment type="subcellular location">
    <subcellularLocation>
        <location evidence="1">Membrane</location>
    </subcellularLocation>
</comment>
<feature type="transmembrane region" description="Helical" evidence="7">
    <location>
        <begin position="550"/>
        <end position="573"/>
    </location>
</feature>
<evidence type="ECO:0000256" key="3">
    <source>
        <dbReference type="ARBA" id="ARBA00022837"/>
    </source>
</evidence>
<dbReference type="GO" id="GO:0016477">
    <property type="term" value="P:cell migration"/>
    <property type="evidence" value="ECO:0007669"/>
    <property type="project" value="TreeGrafter"/>
</dbReference>
<dbReference type="SMART" id="SM00112">
    <property type="entry name" value="CA"/>
    <property type="match status" value="3"/>
</dbReference>
<dbReference type="GO" id="GO:0009653">
    <property type="term" value="P:anatomical structure morphogenesis"/>
    <property type="evidence" value="ECO:0007669"/>
    <property type="project" value="UniProtKB-ARBA"/>
</dbReference>
<dbReference type="CDD" id="cd11304">
    <property type="entry name" value="Cadherin_repeat"/>
    <property type="match status" value="3"/>
</dbReference>
<evidence type="ECO:0000259" key="9">
    <source>
        <dbReference type="PROSITE" id="PS50268"/>
    </source>
</evidence>
<evidence type="ECO:0000256" key="5">
    <source>
        <dbReference type="PROSITE-ProRule" id="PRU00043"/>
    </source>
</evidence>
<sequence>MEGIYSQFTVRTCFSFLLLILLQTSTEAQICSAPLSVNFEENQPAGVDVVTITVQPEVTLTFTAPAPANPFRLEGNKLKSNRMFDLETETKLHTASITCTEPASGIKLDLVIVVILEDVNDNPPTFTKNPYNISVEEMSPVGKSVGSFPATDLDETSDIFYSLTSESNAFKLESPRSAVLLVETPLEYDKVKNVQLVLRAQDTPLTGGSGGVSHTATTTINVAITDVDNRPPWFQPCTTHNMDGTLICQSEGYTGRVDLNEQESGALPLKPGPVKAIDGDSGINEEITYSFVSGEDGGGLFAIDLNTGLITMLKPTDVVGTISLTVLAAQKTNRFQFATTSVTISVQVKSLHVPRFQRPQYEAVVSSVGAMAMDSSNTDNLLRILATDDDYIATGGLNPYITYSITGSTDFSVINGYLFMTKQLADSTLSLQIVATDTSNDETAVAQLSVEVKSGLTTSSLPLSTTDSTATPSVGESTTNSQTTEDTVPTTNPATTGQSTISATSSSVTSEGSVSTSNPSATSEGGISTASSPHPATVIIPSGGYGPADMAALGATLGVLLFICLVVIVVFALRIQREKTDWKKIHETSTFRSTMGQGSGGPKEGMQYTNDAFMNDEDRDSPEVGKKMAGEEPQKASGDFMLEEAIVKSTVPLHALLGDDAIQEESDKDDNDKEMKPILTREKRMDDGYKSVWFKEDIDPDAKEEVVIIPDSREDRSDSVHTEIRLLYHEV</sequence>
<feature type="compositionally biased region" description="Polar residues" evidence="6">
    <location>
        <begin position="518"/>
        <end position="534"/>
    </location>
</feature>
<feature type="compositionally biased region" description="Low complexity" evidence="6">
    <location>
        <begin position="494"/>
        <end position="517"/>
    </location>
</feature>
<keyword evidence="8" id="KW-0732">Signal</keyword>
<feature type="domain" description="Cadherin" evidence="9">
    <location>
        <begin position="31"/>
        <end position="126"/>
    </location>
</feature>
<keyword evidence="4 7" id="KW-0472">Membrane</keyword>
<dbReference type="AlphaFoldDB" id="A0A3Q3EGY8"/>
<evidence type="ECO:0000313" key="11">
    <source>
        <dbReference type="Proteomes" id="UP000261660"/>
    </source>
</evidence>
<dbReference type="GO" id="GO:0016342">
    <property type="term" value="C:catenin complex"/>
    <property type="evidence" value="ECO:0007669"/>
    <property type="project" value="TreeGrafter"/>
</dbReference>
<protein>
    <submittedName>
        <fullName evidence="10">Cadherin-related family member 5-like</fullName>
    </submittedName>
</protein>
<keyword evidence="7" id="KW-1133">Transmembrane helix</keyword>
<dbReference type="STRING" id="56723.ENSLBEP00000006469"/>
<dbReference type="InterPro" id="IPR002126">
    <property type="entry name" value="Cadherin-like_dom"/>
</dbReference>
<dbReference type="SUPFAM" id="SSF49313">
    <property type="entry name" value="Cadherin-like"/>
    <property type="match status" value="2"/>
</dbReference>
<evidence type="ECO:0000256" key="8">
    <source>
        <dbReference type="SAM" id="SignalP"/>
    </source>
</evidence>
<evidence type="ECO:0000256" key="6">
    <source>
        <dbReference type="SAM" id="MobiDB-lite"/>
    </source>
</evidence>
<dbReference type="PANTHER" id="PTHR24027:SF414">
    <property type="entry name" value="CADHERIN-RELATED FAMILY MEMBER 5 ISOFORM X1"/>
    <property type="match status" value="1"/>
</dbReference>
<feature type="chain" id="PRO_5018609548" evidence="8">
    <location>
        <begin position="29"/>
        <end position="731"/>
    </location>
</feature>
<keyword evidence="11" id="KW-1185">Reference proteome</keyword>
<dbReference type="GO" id="GO:0005509">
    <property type="term" value="F:calcium ion binding"/>
    <property type="evidence" value="ECO:0007669"/>
    <property type="project" value="UniProtKB-UniRule"/>
</dbReference>
<feature type="signal peptide" evidence="8">
    <location>
        <begin position="1"/>
        <end position="28"/>
    </location>
</feature>
<dbReference type="Gene3D" id="2.60.40.60">
    <property type="entry name" value="Cadherins"/>
    <property type="match status" value="4"/>
</dbReference>
<dbReference type="InParanoid" id="A0A3Q3EGY8"/>
<name>A0A3Q3EGY8_9LABR</name>
<evidence type="ECO:0000313" key="10">
    <source>
        <dbReference type="Ensembl" id="ENSLBEP00000006469.1"/>
    </source>
</evidence>
<organism evidence="10 11">
    <name type="scientific">Labrus bergylta</name>
    <name type="common">ballan wrasse</name>
    <dbReference type="NCBI Taxonomy" id="56723"/>
    <lineage>
        <taxon>Eukaryota</taxon>
        <taxon>Metazoa</taxon>
        <taxon>Chordata</taxon>
        <taxon>Craniata</taxon>
        <taxon>Vertebrata</taxon>
        <taxon>Euteleostomi</taxon>
        <taxon>Actinopterygii</taxon>
        <taxon>Neopterygii</taxon>
        <taxon>Teleostei</taxon>
        <taxon>Neoteleostei</taxon>
        <taxon>Acanthomorphata</taxon>
        <taxon>Eupercaria</taxon>
        <taxon>Labriformes</taxon>
        <taxon>Labridae</taxon>
        <taxon>Labrus</taxon>
    </lineage>
</organism>
<dbReference type="GO" id="GO:0008013">
    <property type="term" value="F:beta-catenin binding"/>
    <property type="evidence" value="ECO:0007669"/>
    <property type="project" value="TreeGrafter"/>
</dbReference>
<dbReference type="InterPro" id="IPR039808">
    <property type="entry name" value="Cadherin"/>
</dbReference>
<feature type="domain" description="Cadherin" evidence="9">
    <location>
        <begin position="127"/>
        <end position="234"/>
    </location>
</feature>
<reference evidence="10" key="1">
    <citation type="submission" date="2025-08" db="UniProtKB">
        <authorList>
            <consortium name="Ensembl"/>
        </authorList>
    </citation>
    <scope>IDENTIFICATION</scope>
</reference>
<evidence type="ECO:0000256" key="2">
    <source>
        <dbReference type="ARBA" id="ARBA00022737"/>
    </source>
</evidence>
<dbReference type="Ensembl" id="ENSLBET00000006796.1">
    <property type="protein sequence ID" value="ENSLBEP00000006469.1"/>
    <property type="gene ID" value="ENSLBEG00000004995.1"/>
</dbReference>
<accession>A0A3Q3EGY8</accession>
<dbReference type="PROSITE" id="PS50268">
    <property type="entry name" value="CADHERIN_2"/>
    <property type="match status" value="3"/>
</dbReference>
<keyword evidence="2" id="KW-0677">Repeat</keyword>
<feature type="compositionally biased region" description="Polar residues" evidence="6">
    <location>
        <begin position="474"/>
        <end position="493"/>
    </location>
</feature>
<dbReference type="Proteomes" id="UP000261660">
    <property type="component" value="Unplaced"/>
</dbReference>
<keyword evidence="7" id="KW-0812">Transmembrane</keyword>
<dbReference type="GeneTree" id="ENSGT00940000167267"/>
<feature type="compositionally biased region" description="Low complexity" evidence="6">
    <location>
        <begin position="458"/>
        <end position="473"/>
    </location>
</feature>
<dbReference type="PANTHER" id="PTHR24027">
    <property type="entry name" value="CADHERIN-23"/>
    <property type="match status" value="1"/>
</dbReference>
<feature type="region of interest" description="Disordered" evidence="6">
    <location>
        <begin position="458"/>
        <end position="534"/>
    </location>
</feature>
<proteinExistence type="predicted"/>
<reference evidence="10" key="2">
    <citation type="submission" date="2025-09" db="UniProtKB">
        <authorList>
            <consortium name="Ensembl"/>
        </authorList>
    </citation>
    <scope>IDENTIFICATION</scope>
</reference>
<dbReference type="Pfam" id="PF00028">
    <property type="entry name" value="Cadherin"/>
    <property type="match status" value="2"/>
</dbReference>
<evidence type="ECO:0000256" key="4">
    <source>
        <dbReference type="ARBA" id="ARBA00023136"/>
    </source>
</evidence>
<evidence type="ECO:0000256" key="1">
    <source>
        <dbReference type="ARBA" id="ARBA00004370"/>
    </source>
</evidence>
<dbReference type="GO" id="GO:0007156">
    <property type="term" value="P:homophilic cell adhesion via plasma membrane adhesion molecules"/>
    <property type="evidence" value="ECO:0007669"/>
    <property type="project" value="InterPro"/>
</dbReference>
<dbReference type="InterPro" id="IPR015919">
    <property type="entry name" value="Cadherin-like_sf"/>
</dbReference>
<keyword evidence="3 5" id="KW-0106">Calcium</keyword>
<dbReference type="GO" id="GO:0045296">
    <property type="term" value="F:cadherin binding"/>
    <property type="evidence" value="ECO:0007669"/>
    <property type="project" value="TreeGrafter"/>
</dbReference>
<dbReference type="PROSITE" id="PS00232">
    <property type="entry name" value="CADHERIN_1"/>
    <property type="match status" value="1"/>
</dbReference>
<dbReference type="PRINTS" id="PR00205">
    <property type="entry name" value="CADHERIN"/>
</dbReference>
<evidence type="ECO:0000256" key="7">
    <source>
        <dbReference type="SAM" id="Phobius"/>
    </source>
</evidence>
<dbReference type="InterPro" id="IPR020894">
    <property type="entry name" value="Cadherin_CS"/>
</dbReference>